<evidence type="ECO:0000256" key="2">
    <source>
        <dbReference type="SAM" id="SignalP"/>
    </source>
</evidence>
<comment type="caution">
    <text evidence="3">The sequence shown here is derived from an EMBL/GenBank/DDBJ whole genome shotgun (WGS) entry which is preliminary data.</text>
</comment>
<proteinExistence type="predicted"/>
<dbReference type="SUPFAM" id="SSF50985">
    <property type="entry name" value="RCC1/BLIP-II"/>
    <property type="match status" value="1"/>
</dbReference>
<protein>
    <submittedName>
        <fullName evidence="3">Uncharacterized protein</fullName>
    </submittedName>
</protein>
<feature type="signal peptide" evidence="2">
    <location>
        <begin position="1"/>
        <end position="30"/>
    </location>
</feature>
<dbReference type="Gene3D" id="2.130.10.30">
    <property type="entry name" value="Regulator of chromosome condensation 1/beta-lactamase-inhibitor protein II"/>
    <property type="match status" value="1"/>
</dbReference>
<dbReference type="OrthoDB" id="408176at2759"/>
<evidence type="ECO:0000313" key="3">
    <source>
        <dbReference type="EMBL" id="OLQ02855.1"/>
    </source>
</evidence>
<dbReference type="Proteomes" id="UP000186817">
    <property type="component" value="Unassembled WGS sequence"/>
</dbReference>
<feature type="transmembrane region" description="Helical" evidence="1">
    <location>
        <begin position="95"/>
        <end position="114"/>
    </location>
</feature>
<keyword evidence="1" id="KW-0472">Membrane</keyword>
<dbReference type="AlphaFoldDB" id="A0A1Q9E603"/>
<feature type="chain" id="PRO_5012660839" evidence="2">
    <location>
        <begin position="31"/>
        <end position="421"/>
    </location>
</feature>
<reference evidence="3 4" key="1">
    <citation type="submission" date="2016-02" db="EMBL/GenBank/DDBJ databases">
        <title>Genome analysis of coral dinoflagellate symbionts highlights evolutionary adaptations to a symbiotic lifestyle.</title>
        <authorList>
            <person name="Aranda M."/>
            <person name="Li Y."/>
            <person name="Liew Y.J."/>
            <person name="Baumgarten S."/>
            <person name="Simakov O."/>
            <person name="Wilson M."/>
            <person name="Piel J."/>
            <person name="Ashoor H."/>
            <person name="Bougouffa S."/>
            <person name="Bajic V.B."/>
            <person name="Ryu T."/>
            <person name="Ravasi T."/>
            <person name="Bayer T."/>
            <person name="Micklem G."/>
            <person name="Kim H."/>
            <person name="Bhak J."/>
            <person name="Lajeunesse T.C."/>
            <person name="Voolstra C.R."/>
        </authorList>
    </citation>
    <scope>NUCLEOTIDE SEQUENCE [LARGE SCALE GENOMIC DNA]</scope>
    <source>
        <strain evidence="3 4">CCMP2467</strain>
    </source>
</reference>
<name>A0A1Q9E603_SYMMI</name>
<accession>A0A1Q9E603</accession>
<gene>
    <name evidence="3" type="ORF">AK812_SmicGene14263</name>
</gene>
<evidence type="ECO:0000313" key="4">
    <source>
        <dbReference type="Proteomes" id="UP000186817"/>
    </source>
</evidence>
<organism evidence="3 4">
    <name type="scientific">Symbiodinium microadriaticum</name>
    <name type="common">Dinoflagellate</name>
    <name type="synonym">Zooxanthella microadriatica</name>
    <dbReference type="NCBI Taxonomy" id="2951"/>
    <lineage>
        <taxon>Eukaryota</taxon>
        <taxon>Sar</taxon>
        <taxon>Alveolata</taxon>
        <taxon>Dinophyceae</taxon>
        <taxon>Suessiales</taxon>
        <taxon>Symbiodiniaceae</taxon>
        <taxon>Symbiodinium</taxon>
    </lineage>
</organism>
<dbReference type="Pfam" id="PF13540">
    <property type="entry name" value="RCC1_2"/>
    <property type="match status" value="1"/>
</dbReference>
<sequence length="421" mass="44747">MGPSHRSCAGRLPGLLILLILLGLLGFFQHSSFCSLGFCAPASSLGRTMRQALRAESDEVTATEEKPLSYYAGMLTNPPKEEDGEKDMITPTLKFIGYGAVVGFAYLAVFVGVNSGGRCTGGRRLGLTEAVMQMSVGVSHAAFLTKAGEVYCLGRNSCGECGIDPAVRNVAATCTRIAHVGEGRGFFDFPAETRSAPPSRSGRPPTALLAGGASTLRPIPETVSLCNEPTSSLVSRSKEPRRSPAVADFATGLETGKVEAMVLHGPRGLALRAAGESKDHQVATKGPSVDLAEHNTYRYNKSRRNAVPRADDLVLAVPSGAPREAPAFGAVYEYRDSCGTAKVVASTASVPERQFALDQRHYENVLPAKLDPKLVWVGVSGGRGGLNDAEMSEVRRHVANARADRLHAKKLSDIKPYSRHG</sequence>
<evidence type="ECO:0000256" key="1">
    <source>
        <dbReference type="SAM" id="Phobius"/>
    </source>
</evidence>
<keyword evidence="1" id="KW-1133">Transmembrane helix</keyword>
<keyword evidence="2" id="KW-0732">Signal</keyword>
<keyword evidence="1" id="KW-0812">Transmembrane</keyword>
<keyword evidence="4" id="KW-1185">Reference proteome</keyword>
<dbReference type="EMBL" id="LSRX01000252">
    <property type="protein sequence ID" value="OLQ02855.1"/>
    <property type="molecule type" value="Genomic_DNA"/>
</dbReference>
<dbReference type="InterPro" id="IPR009091">
    <property type="entry name" value="RCC1/BLIP-II"/>
</dbReference>